<dbReference type="InterPro" id="IPR047640">
    <property type="entry name" value="RpiR-like"/>
</dbReference>
<dbReference type="InterPro" id="IPR046348">
    <property type="entry name" value="SIS_dom_sf"/>
</dbReference>
<evidence type="ECO:0000259" key="5">
    <source>
        <dbReference type="PROSITE" id="PS51464"/>
    </source>
</evidence>
<organism evidence="6 7">
    <name type="scientific">Bacillus carboniphilus</name>
    <dbReference type="NCBI Taxonomy" id="86663"/>
    <lineage>
        <taxon>Bacteria</taxon>
        <taxon>Bacillati</taxon>
        <taxon>Bacillota</taxon>
        <taxon>Bacilli</taxon>
        <taxon>Bacillales</taxon>
        <taxon>Bacillaceae</taxon>
        <taxon>Bacillus</taxon>
    </lineage>
</organism>
<name>A0ABP3FZ27_9BACI</name>
<evidence type="ECO:0000259" key="4">
    <source>
        <dbReference type="PROSITE" id="PS51071"/>
    </source>
</evidence>
<dbReference type="InterPro" id="IPR036388">
    <property type="entry name" value="WH-like_DNA-bd_sf"/>
</dbReference>
<evidence type="ECO:0000313" key="7">
    <source>
        <dbReference type="Proteomes" id="UP001500782"/>
    </source>
</evidence>
<dbReference type="PROSITE" id="PS51464">
    <property type="entry name" value="SIS"/>
    <property type="match status" value="1"/>
</dbReference>
<evidence type="ECO:0000256" key="1">
    <source>
        <dbReference type="ARBA" id="ARBA00023015"/>
    </source>
</evidence>
<protein>
    <submittedName>
        <fullName evidence="6">MurR/RpiR family transcriptional regulator</fullName>
    </submittedName>
</protein>
<feature type="domain" description="SIS" evidence="5">
    <location>
        <begin position="125"/>
        <end position="265"/>
    </location>
</feature>
<keyword evidence="2" id="KW-0238">DNA-binding</keyword>
<dbReference type="InterPro" id="IPR035472">
    <property type="entry name" value="RpiR-like_SIS"/>
</dbReference>
<dbReference type="SUPFAM" id="SSF53697">
    <property type="entry name" value="SIS domain"/>
    <property type="match status" value="1"/>
</dbReference>
<dbReference type="EMBL" id="BAAADJ010000021">
    <property type="protein sequence ID" value="GAA0330500.1"/>
    <property type="molecule type" value="Genomic_DNA"/>
</dbReference>
<dbReference type="PANTHER" id="PTHR30514:SF10">
    <property type="entry name" value="MURR_RPIR FAMILY TRANSCRIPTIONAL REGULATOR"/>
    <property type="match status" value="1"/>
</dbReference>
<dbReference type="CDD" id="cd05013">
    <property type="entry name" value="SIS_RpiR"/>
    <property type="match status" value="1"/>
</dbReference>
<proteinExistence type="predicted"/>
<evidence type="ECO:0000256" key="2">
    <source>
        <dbReference type="ARBA" id="ARBA00023125"/>
    </source>
</evidence>
<dbReference type="RefSeq" id="WP_343798882.1">
    <property type="nucleotide sequence ID" value="NZ_BAAADJ010000021.1"/>
</dbReference>
<dbReference type="InterPro" id="IPR000281">
    <property type="entry name" value="HTH_RpiR"/>
</dbReference>
<gene>
    <name evidence="6" type="ORF">GCM10008967_21250</name>
</gene>
<feature type="domain" description="HTH rpiR-type" evidence="4">
    <location>
        <begin position="3"/>
        <end position="79"/>
    </location>
</feature>
<dbReference type="Pfam" id="PF01380">
    <property type="entry name" value="SIS"/>
    <property type="match status" value="1"/>
</dbReference>
<comment type="caution">
    <text evidence="6">The sequence shown here is derived from an EMBL/GenBank/DDBJ whole genome shotgun (WGS) entry which is preliminary data.</text>
</comment>
<evidence type="ECO:0000313" key="6">
    <source>
        <dbReference type="EMBL" id="GAA0330500.1"/>
    </source>
</evidence>
<dbReference type="SUPFAM" id="SSF46689">
    <property type="entry name" value="Homeodomain-like"/>
    <property type="match status" value="1"/>
</dbReference>
<reference evidence="7" key="1">
    <citation type="journal article" date="2019" name="Int. J. Syst. Evol. Microbiol.">
        <title>The Global Catalogue of Microorganisms (GCM) 10K type strain sequencing project: providing services to taxonomists for standard genome sequencing and annotation.</title>
        <authorList>
            <consortium name="The Broad Institute Genomics Platform"/>
            <consortium name="The Broad Institute Genome Sequencing Center for Infectious Disease"/>
            <person name="Wu L."/>
            <person name="Ma J."/>
        </authorList>
    </citation>
    <scope>NUCLEOTIDE SEQUENCE [LARGE SCALE GENOMIC DNA]</scope>
    <source>
        <strain evidence="7">JCM 9731</strain>
    </source>
</reference>
<dbReference type="InterPro" id="IPR001347">
    <property type="entry name" value="SIS_dom"/>
</dbReference>
<dbReference type="Pfam" id="PF01418">
    <property type="entry name" value="HTH_6"/>
    <property type="match status" value="1"/>
</dbReference>
<dbReference type="PANTHER" id="PTHR30514">
    <property type="entry name" value="GLUCOKINASE"/>
    <property type="match status" value="1"/>
</dbReference>
<sequence>MHNGGLTLLKESLQFVKPSERNAAQYILEHPDEVIHYSVQRLAEESNSSDAAIIRLCKTLGLKGFKDLKIRIAGDLQLASTIRHEYSEIDPGDDIPTLMKALANNHTSSLQQSYQSLDYRSIQKAVEYLTNANKIDFYAVGASQLVAQDAQLKFSRIGKSCTAYPDFHMQLISAVNLSSRDVAVGISYSGETNQVISAMKEAKKAGAITITITKFGSNTLNRLSDLNIGIIANESDIRSAATSSRVVQLYIIDCLYTGTVGANYDQAIQTLEKSRKVIKGGST</sequence>
<keyword evidence="3" id="KW-0804">Transcription</keyword>
<dbReference type="PROSITE" id="PS51071">
    <property type="entry name" value="HTH_RPIR"/>
    <property type="match status" value="1"/>
</dbReference>
<dbReference type="InterPro" id="IPR009057">
    <property type="entry name" value="Homeodomain-like_sf"/>
</dbReference>
<keyword evidence="1" id="KW-0805">Transcription regulation</keyword>
<dbReference type="Gene3D" id="1.10.10.10">
    <property type="entry name" value="Winged helix-like DNA-binding domain superfamily/Winged helix DNA-binding domain"/>
    <property type="match status" value="1"/>
</dbReference>
<dbReference type="Gene3D" id="3.40.50.10490">
    <property type="entry name" value="Glucose-6-phosphate isomerase like protein, domain 1"/>
    <property type="match status" value="1"/>
</dbReference>
<dbReference type="Proteomes" id="UP001500782">
    <property type="component" value="Unassembled WGS sequence"/>
</dbReference>
<keyword evidence="7" id="KW-1185">Reference proteome</keyword>
<accession>A0ABP3FZ27</accession>
<evidence type="ECO:0000256" key="3">
    <source>
        <dbReference type="ARBA" id="ARBA00023163"/>
    </source>
</evidence>